<dbReference type="GO" id="GO:0003746">
    <property type="term" value="F:translation elongation factor activity"/>
    <property type="evidence" value="ECO:0007669"/>
    <property type="project" value="UniProtKB-KW"/>
</dbReference>
<dbReference type="InterPro" id="IPR005100">
    <property type="entry name" value="NGN-domain"/>
</dbReference>
<dbReference type="GO" id="GO:0032044">
    <property type="term" value="C:DSIF complex"/>
    <property type="evidence" value="ECO:0007669"/>
    <property type="project" value="TreeGrafter"/>
</dbReference>
<organism evidence="3 4">
    <name type="scientific">Hypsizygus marmoreus</name>
    <name type="common">White beech mushroom</name>
    <name type="synonym">Agaricus marmoreus</name>
    <dbReference type="NCBI Taxonomy" id="39966"/>
    <lineage>
        <taxon>Eukaryota</taxon>
        <taxon>Fungi</taxon>
        <taxon>Dikarya</taxon>
        <taxon>Basidiomycota</taxon>
        <taxon>Agaricomycotina</taxon>
        <taxon>Agaricomycetes</taxon>
        <taxon>Agaricomycetidae</taxon>
        <taxon>Agaricales</taxon>
        <taxon>Tricholomatineae</taxon>
        <taxon>Lyophyllaceae</taxon>
        <taxon>Hypsizygus</taxon>
    </lineage>
</organism>
<dbReference type="GO" id="GO:0006368">
    <property type="term" value="P:transcription elongation by RNA polymerase II"/>
    <property type="evidence" value="ECO:0007669"/>
    <property type="project" value="TreeGrafter"/>
</dbReference>
<sequence length="804" mass="89733">MASHVSRFLDIEAAVQDSSEESEGESELGFLDEMDADIEGNERVYQWKELDEWQEDEDSPDFLRSVAQAIESRHRSSHRNRPEEDEGSESLQLHLPSEADYLWRIKVKFGSERDVVLAIMQKASSSGSAFGLRAVFSRDSIQGSIYAEAPSQMAVERALRGIPGVARRAQQDTFLIENVDLHDRPLLLELDQRAYQPTLSENHWAWVKRGRYKHDLCLIRSVHSRSLQCDVTLVPRLHLSKKRKRSSRPPQRLFDVEEISHLFGERSVTALGKTHLFRGRVYRSGLYETTFHVFDLTSEGVNASEDELNYFRVDADLWSAAEDFVTPVRSGDKVRIVSGELQGTLCRVVGFKEMMVCISTGDKSIGPQEVMRRAVHKVFDLGDFVQVVYGPNRGASGFIIGLEQGTALIYSRVMVFWVIFNMSSRGTSPGVVYNATTTVTPATVLDDRRQPLTPTEHPTAQVLQLDRHALPEAVRPSDFISQQMYTGDRYRHMEVTILKGDAKRHFGVIRGMRVSAKGEPLFDVLTATRTVNTVLTYQPQELKERHMGLPLERARWIPAKFRKPKATHRVETLPPRPSTPPHSALNMNEAFTPNSLISMTPASRRDDPPFSPLAGTGTPAGPEPGKWLLNYRLAYHKLDVRIQGTTDIGALGNHSGRYEGQEGFVVFFSSPSSLSDSITVKVGYNQSQVKLQPRYLYPQNTISIGDASQTVSSASTSTTSISSIISVPGTRVVIIGPDLSNSNELVGSYGTVVQCPYVLGPGQAAIHIASPGPYWGTYAYFHVDSLCRSNARNGPVHWLGKVVY</sequence>
<reference evidence="3" key="1">
    <citation type="submission" date="2018-04" db="EMBL/GenBank/DDBJ databases">
        <title>Whole genome sequencing of Hypsizygus marmoreus.</title>
        <authorList>
            <person name="Choi I.-G."/>
            <person name="Min B."/>
            <person name="Kim J.-G."/>
            <person name="Kim S."/>
            <person name="Oh Y.-L."/>
            <person name="Kong W.-S."/>
            <person name="Park H."/>
            <person name="Jeong J."/>
            <person name="Song E.-S."/>
        </authorList>
    </citation>
    <scope>NUCLEOTIDE SEQUENCE [LARGE SCALE GENOMIC DNA]</scope>
    <source>
        <strain evidence="3">51987-8</strain>
    </source>
</reference>
<dbReference type="GO" id="GO:0006357">
    <property type="term" value="P:regulation of transcription by RNA polymerase II"/>
    <property type="evidence" value="ECO:0007669"/>
    <property type="project" value="InterPro"/>
</dbReference>
<protein>
    <submittedName>
        <fullName evidence="3">Transcription elongation factor SPT5</fullName>
    </submittedName>
</protein>
<evidence type="ECO:0000259" key="2">
    <source>
        <dbReference type="Pfam" id="PF03439"/>
    </source>
</evidence>
<dbReference type="InterPro" id="IPR039659">
    <property type="entry name" value="SPT5"/>
</dbReference>
<evidence type="ECO:0000313" key="4">
    <source>
        <dbReference type="Proteomes" id="UP000076154"/>
    </source>
</evidence>
<keyword evidence="4" id="KW-1185">Reference proteome</keyword>
<feature type="compositionally biased region" description="Acidic residues" evidence="1">
    <location>
        <begin position="18"/>
        <end position="33"/>
    </location>
</feature>
<feature type="region of interest" description="Disordered" evidence="1">
    <location>
        <begin position="14"/>
        <end position="33"/>
    </location>
</feature>
<feature type="region of interest" description="Disordered" evidence="1">
    <location>
        <begin position="73"/>
        <end position="92"/>
    </location>
</feature>
<evidence type="ECO:0000313" key="3">
    <source>
        <dbReference type="EMBL" id="RDB22714.1"/>
    </source>
</evidence>
<dbReference type="GO" id="GO:0032784">
    <property type="term" value="P:regulation of DNA-templated transcription elongation"/>
    <property type="evidence" value="ECO:0007669"/>
    <property type="project" value="InterPro"/>
</dbReference>
<dbReference type="GO" id="GO:0003729">
    <property type="term" value="F:mRNA binding"/>
    <property type="evidence" value="ECO:0007669"/>
    <property type="project" value="TreeGrafter"/>
</dbReference>
<dbReference type="PANTHER" id="PTHR11125:SF7">
    <property type="entry name" value="TRANSCRIPTION ELONGATION FACTOR SPT5"/>
    <property type="match status" value="1"/>
</dbReference>
<dbReference type="Proteomes" id="UP000076154">
    <property type="component" value="Unassembled WGS sequence"/>
</dbReference>
<dbReference type="Pfam" id="PF03439">
    <property type="entry name" value="Spt5-NGN"/>
    <property type="match status" value="1"/>
</dbReference>
<dbReference type="EMBL" id="LUEZ02000049">
    <property type="protein sequence ID" value="RDB22714.1"/>
    <property type="molecule type" value="Genomic_DNA"/>
</dbReference>
<feature type="region of interest" description="Disordered" evidence="1">
    <location>
        <begin position="600"/>
        <end position="621"/>
    </location>
</feature>
<dbReference type="AlphaFoldDB" id="A0A369JTN6"/>
<dbReference type="PANTHER" id="PTHR11125">
    <property type="entry name" value="SUPPRESSOR OF TY 5"/>
    <property type="match status" value="1"/>
</dbReference>
<dbReference type="STRING" id="39966.A0A369JTN6"/>
<dbReference type="InterPro" id="IPR008991">
    <property type="entry name" value="Translation_prot_SH3-like_sf"/>
</dbReference>
<dbReference type="Gene3D" id="3.30.70.940">
    <property type="entry name" value="NusG, N-terminal domain"/>
    <property type="match status" value="1"/>
</dbReference>
<accession>A0A369JTN6</accession>
<dbReference type="OrthoDB" id="3061462at2759"/>
<dbReference type="InParanoid" id="A0A369JTN6"/>
<gene>
    <name evidence="3" type="primary">SPT5_4</name>
    <name evidence="3" type="ORF">Hypma_010166</name>
</gene>
<dbReference type="SUPFAM" id="SSF50104">
    <property type="entry name" value="Translation proteins SH3-like domain"/>
    <property type="match status" value="1"/>
</dbReference>
<keyword evidence="3" id="KW-0251">Elongation factor</keyword>
<keyword evidence="3" id="KW-0648">Protein biosynthesis</keyword>
<proteinExistence type="predicted"/>
<feature type="domain" description="NGN" evidence="2">
    <location>
        <begin position="102"/>
        <end position="171"/>
    </location>
</feature>
<comment type="caution">
    <text evidence="3">The sequence shown here is derived from an EMBL/GenBank/DDBJ whole genome shotgun (WGS) entry which is preliminary data.</text>
</comment>
<feature type="compositionally biased region" description="Low complexity" evidence="1">
    <location>
        <begin position="612"/>
        <end position="621"/>
    </location>
</feature>
<evidence type="ECO:0000256" key="1">
    <source>
        <dbReference type="SAM" id="MobiDB-lite"/>
    </source>
</evidence>
<feature type="region of interest" description="Disordered" evidence="1">
    <location>
        <begin position="565"/>
        <end position="584"/>
    </location>
</feature>
<dbReference type="InterPro" id="IPR036735">
    <property type="entry name" value="NGN_dom_sf"/>
</dbReference>
<name>A0A369JTN6_HYPMA</name>